<evidence type="ECO:0000256" key="5">
    <source>
        <dbReference type="SAM" id="MobiDB-lite"/>
    </source>
</evidence>
<dbReference type="PROSITE" id="PS50103">
    <property type="entry name" value="ZF_C3H1"/>
    <property type="match status" value="2"/>
</dbReference>
<dbReference type="SUPFAM" id="SSF90229">
    <property type="entry name" value="CCCH zinc finger"/>
    <property type="match status" value="1"/>
</dbReference>
<dbReference type="InterPro" id="IPR036855">
    <property type="entry name" value="Znf_CCCH_sf"/>
</dbReference>
<feature type="compositionally biased region" description="Low complexity" evidence="5">
    <location>
        <begin position="119"/>
        <end position="133"/>
    </location>
</feature>
<dbReference type="Gene3D" id="4.10.1000.10">
    <property type="entry name" value="Zinc finger, CCCH-type"/>
    <property type="match status" value="1"/>
</dbReference>
<feature type="zinc finger region" description="C3H1-type" evidence="4">
    <location>
        <begin position="578"/>
        <end position="602"/>
    </location>
</feature>
<evidence type="ECO:0000256" key="4">
    <source>
        <dbReference type="PROSITE-ProRule" id="PRU00723"/>
    </source>
</evidence>
<feature type="compositionally biased region" description="Basic residues" evidence="5">
    <location>
        <begin position="61"/>
        <end position="73"/>
    </location>
</feature>
<sequence length="602" mass="66481">MWAVSSSSSAARHIAAGRACSSGSASVTRVLRSAYQTTRLASTSAAAGPSTPPVIREGGKIRRFSSPKVRRHLGDKPGPSATQNKAVPLDRTDKRPESRQRLSGFSKPKSNRRGRSLYKSKQSFTFKLSSSSSDPHTRNASAQSTSDDVSSSNQDPPHREGSASIKSEDSGQGAKVQTETPDQEDGESAAGLSETSGTDPPPNDQLVTAEERLRAFFAAKTGRPSSTSLKATLAEESGEDWSSTYPIDQGLQLDSITLDDAASQPVASFIEETAPPTFSRPKLADLQRAGQGDEFIGLYRSDTVWDPNKEYAIMPDGPERTTIVAKVLDRAPAQHIMVILDGDNLLFAPRHMNEGYAGGKFVYNELRERIAKKHRLNPQNLDLRIHVFSALNSLATVLSKARVMRKDFFFDFMQGIIDSGPYNYVINVGKADQAADIRVKAALADAIRDPRCFRAYLGGLDDYGYKEDLNLIHERGLLESKVNLIQVPGFARDSNVYKAYAHRAIDLDYLFKNQMMALEDMQRYDEEAFKTEDTVVKAVSKVPCAFHHLVKAGCNSGDSCQYSHEPISDKHKKRLRERYKQRKCPIVMRGEQCHFGEDCLFS</sequence>
<keyword evidence="3 4" id="KW-0862">Zinc</keyword>
<keyword evidence="2 4" id="KW-0863">Zinc-finger</keyword>
<dbReference type="Proteomes" id="UP000325008">
    <property type="component" value="Unassembled WGS sequence"/>
</dbReference>
<feature type="domain" description="C3H1-type" evidence="6">
    <location>
        <begin position="578"/>
        <end position="602"/>
    </location>
</feature>
<evidence type="ECO:0000259" key="6">
    <source>
        <dbReference type="PROSITE" id="PS50103"/>
    </source>
</evidence>
<evidence type="ECO:0000313" key="7">
    <source>
        <dbReference type="EMBL" id="SPO44183.1"/>
    </source>
</evidence>
<evidence type="ECO:0000256" key="2">
    <source>
        <dbReference type="ARBA" id="ARBA00022771"/>
    </source>
</evidence>
<dbReference type="PANTHER" id="PTHR37543:SF1">
    <property type="entry name" value="CCCH ZINC FINGER DNA BINDING PROTEIN (AFU_ORTHOLOGUE AFUA_5G12760)"/>
    <property type="match status" value="1"/>
</dbReference>
<comment type="caution">
    <text evidence="7">The sequence shown here is derived from an EMBL/GenBank/DDBJ whole genome shotgun (WGS) entry which is preliminary data.</text>
</comment>
<feature type="compositionally biased region" description="Basic and acidic residues" evidence="5">
    <location>
        <begin position="88"/>
        <end position="100"/>
    </location>
</feature>
<dbReference type="InterPro" id="IPR057683">
    <property type="entry name" value="DUF7923"/>
</dbReference>
<accession>A0A5C3FIJ2</accession>
<feature type="compositionally biased region" description="Basic and acidic residues" evidence="5">
    <location>
        <begin position="156"/>
        <end position="169"/>
    </location>
</feature>
<dbReference type="InterPro" id="IPR000571">
    <property type="entry name" value="Znf_CCCH"/>
</dbReference>
<dbReference type="OrthoDB" id="2270193at2759"/>
<reference evidence="7" key="1">
    <citation type="submission" date="2018-03" db="EMBL/GenBank/DDBJ databases">
        <authorList>
            <person name="Guldener U."/>
        </authorList>
    </citation>
    <scope>NUCLEOTIDE SEQUENCE [LARGE SCALE GENOMIC DNA]</scope>
    <source>
        <strain evidence="7">ATCC34888</strain>
    </source>
</reference>
<feature type="domain" description="C3H1-type" evidence="6">
    <location>
        <begin position="538"/>
        <end position="567"/>
    </location>
</feature>
<feature type="region of interest" description="Disordered" evidence="5">
    <location>
        <begin position="218"/>
        <end position="246"/>
    </location>
</feature>
<dbReference type="EMBL" id="OOIQ01000003">
    <property type="protein sequence ID" value="SPO44183.1"/>
    <property type="molecule type" value="Genomic_DNA"/>
</dbReference>
<feature type="compositionally biased region" description="Low complexity" evidence="5">
    <location>
        <begin position="140"/>
        <end position="155"/>
    </location>
</feature>
<keyword evidence="1 4" id="KW-0479">Metal-binding</keyword>
<dbReference type="Pfam" id="PF25540">
    <property type="entry name" value="DUF7923"/>
    <property type="match status" value="1"/>
</dbReference>
<proteinExistence type="predicted"/>
<keyword evidence="8" id="KW-1185">Reference proteome</keyword>
<protein>
    <recommendedName>
        <fullName evidence="6">C3H1-type domain-containing protein</fullName>
    </recommendedName>
</protein>
<evidence type="ECO:0000313" key="8">
    <source>
        <dbReference type="Proteomes" id="UP000325008"/>
    </source>
</evidence>
<feature type="compositionally biased region" description="Basic residues" evidence="5">
    <location>
        <begin position="109"/>
        <end position="118"/>
    </location>
</feature>
<name>A0A5C3FIJ2_PSEA2</name>
<evidence type="ECO:0000256" key="3">
    <source>
        <dbReference type="ARBA" id="ARBA00022833"/>
    </source>
</evidence>
<dbReference type="AlphaFoldDB" id="A0A5C3FIJ2"/>
<dbReference type="GO" id="GO:0008270">
    <property type="term" value="F:zinc ion binding"/>
    <property type="evidence" value="ECO:0007669"/>
    <property type="project" value="UniProtKB-KW"/>
</dbReference>
<dbReference type="PANTHER" id="PTHR37543">
    <property type="entry name" value="CCCH ZINC FINGER DNA BINDING PROTEIN (AFU_ORTHOLOGUE AFUA_5G12760)"/>
    <property type="match status" value="1"/>
</dbReference>
<feature type="region of interest" description="Disordered" evidence="5">
    <location>
        <begin position="1"/>
        <end position="26"/>
    </location>
</feature>
<gene>
    <name evidence="7" type="ORF">PSANT_01868</name>
</gene>
<feature type="zinc finger region" description="C3H1-type" evidence="4">
    <location>
        <begin position="538"/>
        <end position="567"/>
    </location>
</feature>
<organism evidence="7 8">
    <name type="scientific">Pseudozyma antarctica</name>
    <name type="common">Yeast</name>
    <name type="synonym">Candida antarctica</name>
    <dbReference type="NCBI Taxonomy" id="84753"/>
    <lineage>
        <taxon>Eukaryota</taxon>
        <taxon>Fungi</taxon>
        <taxon>Dikarya</taxon>
        <taxon>Basidiomycota</taxon>
        <taxon>Ustilaginomycotina</taxon>
        <taxon>Ustilaginomycetes</taxon>
        <taxon>Ustilaginales</taxon>
        <taxon>Ustilaginaceae</taxon>
        <taxon>Moesziomyces</taxon>
    </lineage>
</organism>
<evidence type="ECO:0000256" key="1">
    <source>
        <dbReference type="ARBA" id="ARBA00022723"/>
    </source>
</evidence>
<feature type="region of interest" description="Disordered" evidence="5">
    <location>
        <begin position="40"/>
        <end position="205"/>
    </location>
</feature>